<gene>
    <name evidence="3" type="ORF">Aru02nite_39660</name>
</gene>
<proteinExistence type="predicted"/>
<reference evidence="3" key="1">
    <citation type="submission" date="2021-01" db="EMBL/GenBank/DDBJ databases">
        <title>Whole genome shotgun sequence of Actinocatenispora rupis NBRC 107355.</title>
        <authorList>
            <person name="Komaki H."/>
            <person name="Tamura T."/>
        </authorList>
    </citation>
    <scope>NUCLEOTIDE SEQUENCE</scope>
    <source>
        <strain evidence="3">NBRC 107355</strain>
    </source>
</reference>
<feature type="transmembrane region" description="Helical" evidence="2">
    <location>
        <begin position="53"/>
        <end position="76"/>
    </location>
</feature>
<protein>
    <submittedName>
        <fullName evidence="3">Uncharacterized protein</fullName>
    </submittedName>
</protein>
<dbReference type="RefSeq" id="WP_203659755.1">
    <property type="nucleotide sequence ID" value="NZ_BAAAZM010000007.1"/>
</dbReference>
<keyword evidence="2" id="KW-0812">Transmembrane</keyword>
<keyword evidence="4" id="KW-1185">Reference proteome</keyword>
<dbReference type="Proteomes" id="UP000612808">
    <property type="component" value="Unassembled WGS sequence"/>
</dbReference>
<comment type="caution">
    <text evidence="3">The sequence shown here is derived from an EMBL/GenBank/DDBJ whole genome shotgun (WGS) entry which is preliminary data.</text>
</comment>
<dbReference type="AlphaFoldDB" id="A0A8J3JAG8"/>
<sequence length="311" mass="32927">MPKSSRRTSTDVTIIDSNVQRSSLRRAKTAFIVSGIVAGVLAALVLSSHMHPILAVLVGALIALPVAAIVGAAVLIWPMVRILVHWWVEIAAASLVLAGMSALYHVAAGPVVIGVVLALAGGLLLPPPLRRRTVSLVWCVISRHRLRMSFAAFIRGNREGTLPFILHAKPTPVGERVVVWLRPGLSLAELQNRQGQLAVSCWAKNVTVESASAKYAALLVFNIKRHNTLDAAVDSPLADTPTAPAREKTATADVTALDLTDVPEDAVKATEVKPARKQPANTAVYKPTANKPAAPADAVLSASGEDVSDYI</sequence>
<keyword evidence="2" id="KW-1133">Transmembrane helix</keyword>
<name>A0A8J3JAG8_9ACTN</name>
<evidence type="ECO:0000313" key="4">
    <source>
        <dbReference type="Proteomes" id="UP000612808"/>
    </source>
</evidence>
<evidence type="ECO:0000256" key="2">
    <source>
        <dbReference type="SAM" id="Phobius"/>
    </source>
</evidence>
<evidence type="ECO:0000256" key="1">
    <source>
        <dbReference type="SAM" id="MobiDB-lite"/>
    </source>
</evidence>
<feature type="transmembrane region" description="Helical" evidence="2">
    <location>
        <begin position="106"/>
        <end position="125"/>
    </location>
</feature>
<keyword evidence="2" id="KW-0472">Membrane</keyword>
<organism evidence="3 4">
    <name type="scientific">Actinocatenispora rupis</name>
    <dbReference type="NCBI Taxonomy" id="519421"/>
    <lineage>
        <taxon>Bacteria</taxon>
        <taxon>Bacillati</taxon>
        <taxon>Actinomycetota</taxon>
        <taxon>Actinomycetes</taxon>
        <taxon>Micromonosporales</taxon>
        <taxon>Micromonosporaceae</taxon>
        <taxon>Actinocatenispora</taxon>
    </lineage>
</organism>
<dbReference type="EMBL" id="BOMB01000022">
    <property type="protein sequence ID" value="GID13077.1"/>
    <property type="molecule type" value="Genomic_DNA"/>
</dbReference>
<accession>A0A8J3JAG8</accession>
<feature type="transmembrane region" description="Helical" evidence="2">
    <location>
        <begin position="83"/>
        <end position="100"/>
    </location>
</feature>
<feature type="region of interest" description="Disordered" evidence="1">
    <location>
        <begin position="267"/>
        <end position="311"/>
    </location>
</feature>
<feature type="transmembrane region" description="Helical" evidence="2">
    <location>
        <begin position="29"/>
        <end position="47"/>
    </location>
</feature>
<evidence type="ECO:0000313" key="3">
    <source>
        <dbReference type="EMBL" id="GID13077.1"/>
    </source>
</evidence>